<evidence type="ECO:0000259" key="7">
    <source>
        <dbReference type="Pfam" id="PF00931"/>
    </source>
</evidence>
<evidence type="ECO:0000256" key="6">
    <source>
        <dbReference type="ARBA" id="ARBA00023054"/>
    </source>
</evidence>
<dbReference type="CDD" id="cd14798">
    <property type="entry name" value="RX-CC_like"/>
    <property type="match status" value="1"/>
</dbReference>
<dbReference type="InterPro" id="IPR036388">
    <property type="entry name" value="WH-like_DNA-bd_sf"/>
</dbReference>
<dbReference type="InterPro" id="IPR038005">
    <property type="entry name" value="RX-like_CC"/>
</dbReference>
<evidence type="ECO:0000256" key="2">
    <source>
        <dbReference type="ARBA" id="ARBA00022614"/>
    </source>
</evidence>
<feature type="domain" description="NB-ARC" evidence="7">
    <location>
        <begin position="186"/>
        <end position="340"/>
    </location>
</feature>
<keyword evidence="4" id="KW-0547">Nucleotide-binding</keyword>
<keyword evidence="5" id="KW-0611">Plant defense</keyword>
<dbReference type="Proteomes" id="UP001497457">
    <property type="component" value="Chromosome 23rd"/>
</dbReference>
<dbReference type="GO" id="GO:0000166">
    <property type="term" value="F:nucleotide binding"/>
    <property type="evidence" value="ECO:0007669"/>
    <property type="project" value="UniProtKB-KW"/>
</dbReference>
<dbReference type="AlphaFoldDB" id="A0ABC9AUY4"/>
<gene>
    <name evidence="11" type="ORF">URODEC1_LOCUS58409</name>
</gene>
<accession>A0ABC9AUY4</accession>
<dbReference type="Gene3D" id="1.10.8.430">
    <property type="entry name" value="Helical domain of apoptotic protease-activating factors"/>
    <property type="match status" value="1"/>
</dbReference>
<evidence type="ECO:0000256" key="1">
    <source>
        <dbReference type="ARBA" id="ARBA00008894"/>
    </source>
</evidence>
<dbReference type="Gene3D" id="3.80.10.10">
    <property type="entry name" value="Ribonuclease Inhibitor"/>
    <property type="match status" value="1"/>
</dbReference>
<evidence type="ECO:0000313" key="12">
    <source>
        <dbReference type="Proteomes" id="UP001497457"/>
    </source>
</evidence>
<dbReference type="FunFam" id="3.40.50.300:FF:001091">
    <property type="entry name" value="Probable disease resistance protein At1g61300"/>
    <property type="match status" value="1"/>
</dbReference>
<dbReference type="PANTHER" id="PTHR23155:SF1028">
    <property type="entry name" value="OS08G0174800 PROTEIN"/>
    <property type="match status" value="1"/>
</dbReference>
<evidence type="ECO:0000259" key="8">
    <source>
        <dbReference type="Pfam" id="PF18052"/>
    </source>
</evidence>
<feature type="domain" description="Disease resistance protein winged helix" evidence="9">
    <location>
        <begin position="427"/>
        <end position="495"/>
    </location>
</feature>
<proteinExistence type="inferred from homology"/>
<dbReference type="InterPro" id="IPR042197">
    <property type="entry name" value="Apaf_helical"/>
</dbReference>
<comment type="similarity">
    <text evidence="1">Belongs to the disease resistance NB-LRR family.</text>
</comment>
<keyword evidence="12" id="KW-1185">Reference proteome</keyword>
<dbReference type="Gene3D" id="1.10.10.10">
    <property type="entry name" value="Winged helix-like DNA-binding domain superfamily/Winged helix DNA-binding domain"/>
    <property type="match status" value="1"/>
</dbReference>
<dbReference type="Pfam" id="PF23598">
    <property type="entry name" value="LRR_14"/>
    <property type="match status" value="1"/>
</dbReference>
<dbReference type="Pfam" id="PF23559">
    <property type="entry name" value="WHD_DRP"/>
    <property type="match status" value="1"/>
</dbReference>
<dbReference type="InterPro" id="IPR002182">
    <property type="entry name" value="NB-ARC"/>
</dbReference>
<feature type="domain" description="Disease resistance N-terminal" evidence="8">
    <location>
        <begin position="11"/>
        <end position="104"/>
    </location>
</feature>
<dbReference type="FunFam" id="1.10.10.10:FF:000322">
    <property type="entry name" value="Probable disease resistance protein At1g63360"/>
    <property type="match status" value="1"/>
</dbReference>
<keyword evidence="3" id="KW-0677">Repeat</keyword>
<reference evidence="11" key="1">
    <citation type="submission" date="2024-10" db="EMBL/GenBank/DDBJ databases">
        <authorList>
            <person name="Ryan C."/>
        </authorList>
    </citation>
    <scope>NUCLEOTIDE SEQUENCE [LARGE SCALE GENOMIC DNA]</scope>
</reference>
<keyword evidence="6" id="KW-0175">Coiled coil</keyword>
<name>A0ABC9AUY4_9POAL</name>
<evidence type="ECO:0000259" key="9">
    <source>
        <dbReference type="Pfam" id="PF23559"/>
    </source>
</evidence>
<feature type="domain" description="Disease resistance R13L4/SHOC-2-like LRR" evidence="10">
    <location>
        <begin position="546"/>
        <end position="927"/>
    </location>
</feature>
<keyword evidence="2" id="KW-0433">Leucine-rich repeat</keyword>
<dbReference type="InterPro" id="IPR055414">
    <property type="entry name" value="LRR_R13L4/SHOC2-like"/>
</dbReference>
<dbReference type="PRINTS" id="PR00364">
    <property type="entry name" value="DISEASERSIST"/>
</dbReference>
<dbReference type="Pfam" id="PF00931">
    <property type="entry name" value="NB-ARC"/>
    <property type="match status" value="1"/>
</dbReference>
<dbReference type="InterPro" id="IPR044974">
    <property type="entry name" value="Disease_R_plants"/>
</dbReference>
<dbReference type="GO" id="GO:0042742">
    <property type="term" value="P:defense response to bacterium"/>
    <property type="evidence" value="ECO:0007669"/>
    <property type="project" value="UniProtKB-ARBA"/>
</dbReference>
<evidence type="ECO:0000256" key="5">
    <source>
        <dbReference type="ARBA" id="ARBA00022821"/>
    </source>
</evidence>
<protein>
    <submittedName>
        <fullName evidence="11">Uncharacterized protein</fullName>
    </submittedName>
</protein>
<dbReference type="SUPFAM" id="SSF52058">
    <property type="entry name" value="L domain-like"/>
    <property type="match status" value="1"/>
</dbReference>
<evidence type="ECO:0000256" key="4">
    <source>
        <dbReference type="ARBA" id="ARBA00022741"/>
    </source>
</evidence>
<dbReference type="InterPro" id="IPR058922">
    <property type="entry name" value="WHD_DRP"/>
</dbReference>
<organism evidence="11 12">
    <name type="scientific">Urochloa decumbens</name>
    <dbReference type="NCBI Taxonomy" id="240449"/>
    <lineage>
        <taxon>Eukaryota</taxon>
        <taxon>Viridiplantae</taxon>
        <taxon>Streptophyta</taxon>
        <taxon>Embryophyta</taxon>
        <taxon>Tracheophyta</taxon>
        <taxon>Spermatophyta</taxon>
        <taxon>Magnoliopsida</taxon>
        <taxon>Liliopsida</taxon>
        <taxon>Poales</taxon>
        <taxon>Poaceae</taxon>
        <taxon>PACMAD clade</taxon>
        <taxon>Panicoideae</taxon>
        <taxon>Panicodae</taxon>
        <taxon>Paniceae</taxon>
        <taxon>Melinidinae</taxon>
        <taxon>Urochloa</taxon>
    </lineage>
</organism>
<evidence type="ECO:0000313" key="11">
    <source>
        <dbReference type="EMBL" id="CAL4986472.1"/>
    </source>
</evidence>
<dbReference type="Gene3D" id="3.40.50.300">
    <property type="entry name" value="P-loop containing nucleotide triphosphate hydrolases"/>
    <property type="match status" value="1"/>
</dbReference>
<dbReference type="Pfam" id="PF18052">
    <property type="entry name" value="Rx_N"/>
    <property type="match status" value="1"/>
</dbReference>
<sequence>MAALVSVSTGVLKRLLSKLTKLLEEEYDRLRGVTKQIKFLRDELSAMSITLQMLAGAEDLTDHMKNWRDQIRELAYDIEDCIDGFMARVDRADGGPTGILGLFHKFKKLISRHEIANEIEQLKARAIEASKRHKRYSFVEQEYNSTRSYFVDPRLPALYVELEELVGIDGPMQHIIEWITVENKTSSAQLNVLSIVGCGGLGKTTLANQVYQRMKSQFCCAAFVSVSQNPDVKKILRDIAKEVGIRDNILDDDEKKLIDKLREHLRDKSYLIVIDDIWDAEPWETIKLALGKKSCKSRVITTTRSTVVASCLTSQGGSVYQLKYLSFEDSKRLLLKRAFGSENLSCTHLGSVPDEILRKCDGLPLAIITISSMLTDKHAKSEWDRVLNNIGSTLAKNPGAEKMTAILSMGYFDIPDHLRTCLLYLSVFPEDYKIEKQQLINRWIAEGFIREEEKRTKCEIGEGYFNDLINRSMIQPVGVKYGQVKSCRVHDIILDYIKCKAAEENFVTSLDAAERVHTSGYKVRRLCVSNYTKENVDIWADPILSQVRSVTIFGWPVKTSLMPSPALHVLDLGNCWYIEDHHLASIENLFHLKYLRICPCSITKLPEKIGELQYLQTLDLTDTFIEELPSTIAKLQRLAHLYVDDCTRFPDGAIGQMHSLEELSEYGVQSYEQGKSLQEFSKLSKLRTLKIKSLFNSPLDRSEALSQAEGFHSFVGTILSSCNLYNLCITDYSTKNNYPPLDSWHPAASHSLRKLKLCTKKCSIYKVPNWMVSLGSLVVLKLHSILCLRPEDVQILGAVPSLLCLKLRTFGGTNGRIVVHGSNGFRSLKYFSLEIVYCGNALEFQVGSMPNLEHVKLTFRVHKKGCLNGASSLGIQHLSALSKVEVVIYGNCMNDLNYDPMEDKNGAVRCVASAINGAIMALPNRPTVRFATVHVDRCEHFERGLFDPTPKLQMYYN</sequence>
<evidence type="ECO:0000256" key="3">
    <source>
        <dbReference type="ARBA" id="ARBA00022737"/>
    </source>
</evidence>
<dbReference type="InterPro" id="IPR027417">
    <property type="entry name" value="P-loop_NTPase"/>
</dbReference>
<dbReference type="PANTHER" id="PTHR23155">
    <property type="entry name" value="DISEASE RESISTANCE PROTEIN RP"/>
    <property type="match status" value="1"/>
</dbReference>
<dbReference type="SUPFAM" id="SSF52540">
    <property type="entry name" value="P-loop containing nucleoside triphosphate hydrolases"/>
    <property type="match status" value="1"/>
</dbReference>
<dbReference type="EMBL" id="OZ075133">
    <property type="protein sequence ID" value="CAL4986472.1"/>
    <property type="molecule type" value="Genomic_DNA"/>
</dbReference>
<evidence type="ECO:0000259" key="10">
    <source>
        <dbReference type="Pfam" id="PF23598"/>
    </source>
</evidence>
<dbReference type="InterPro" id="IPR032675">
    <property type="entry name" value="LRR_dom_sf"/>
</dbReference>
<dbReference type="GO" id="GO:0002758">
    <property type="term" value="P:innate immune response-activating signaling pathway"/>
    <property type="evidence" value="ECO:0007669"/>
    <property type="project" value="UniProtKB-ARBA"/>
</dbReference>
<dbReference type="InterPro" id="IPR041118">
    <property type="entry name" value="Rx_N"/>
</dbReference>
<dbReference type="Gene3D" id="1.20.5.4130">
    <property type="match status" value="1"/>
</dbReference>
<dbReference type="GO" id="GO:0009626">
    <property type="term" value="P:plant-type hypersensitive response"/>
    <property type="evidence" value="ECO:0007669"/>
    <property type="project" value="UniProtKB-ARBA"/>
</dbReference>